<comment type="caution">
    <text evidence="6">The sequence shown here is derived from an EMBL/GenBank/DDBJ whole genome shotgun (WGS) entry which is preliminary data.</text>
</comment>
<keyword evidence="2" id="KW-0285">Flavoprotein</keyword>
<keyword evidence="7" id="KW-1185">Reference proteome</keyword>
<proteinExistence type="predicted"/>
<dbReference type="PANTHER" id="PTHR10961">
    <property type="entry name" value="PEROXISOMAL SARCOSINE OXIDASE"/>
    <property type="match status" value="1"/>
</dbReference>
<evidence type="ECO:0000313" key="6">
    <source>
        <dbReference type="EMBL" id="RMA43635.1"/>
    </source>
</evidence>
<name>A0A3L9Y820_9RHOB</name>
<feature type="domain" description="FAD dependent oxidoreductase" evidence="5">
    <location>
        <begin position="6"/>
        <end position="366"/>
    </location>
</feature>
<keyword evidence="3" id="KW-0274">FAD</keyword>
<comment type="cofactor">
    <cofactor evidence="1">
        <name>FAD</name>
        <dbReference type="ChEBI" id="CHEBI:57692"/>
    </cofactor>
</comment>
<evidence type="ECO:0000259" key="5">
    <source>
        <dbReference type="Pfam" id="PF01266"/>
    </source>
</evidence>
<evidence type="ECO:0000256" key="1">
    <source>
        <dbReference type="ARBA" id="ARBA00001974"/>
    </source>
</evidence>
<dbReference type="GO" id="GO:0050660">
    <property type="term" value="F:flavin adenine dinucleotide binding"/>
    <property type="evidence" value="ECO:0007669"/>
    <property type="project" value="InterPro"/>
</dbReference>
<dbReference type="Gene3D" id="3.50.50.60">
    <property type="entry name" value="FAD/NAD(P)-binding domain"/>
    <property type="match status" value="1"/>
</dbReference>
<gene>
    <name evidence="6" type="ORF">D9R08_01490</name>
</gene>
<accession>A0A3L9Y820</accession>
<dbReference type="SUPFAM" id="SSF51905">
    <property type="entry name" value="FAD/NAD(P)-binding domain"/>
    <property type="match status" value="1"/>
</dbReference>
<dbReference type="OrthoDB" id="9806257at2"/>
<evidence type="ECO:0000256" key="4">
    <source>
        <dbReference type="ARBA" id="ARBA00023002"/>
    </source>
</evidence>
<organism evidence="6 7">
    <name type="scientific">Rhodophyticola porphyridii</name>
    <dbReference type="NCBI Taxonomy" id="1852017"/>
    <lineage>
        <taxon>Bacteria</taxon>
        <taxon>Pseudomonadati</taxon>
        <taxon>Pseudomonadota</taxon>
        <taxon>Alphaproteobacteria</taxon>
        <taxon>Rhodobacterales</taxon>
        <taxon>Roseobacteraceae</taxon>
        <taxon>Rhodophyticola</taxon>
    </lineage>
</organism>
<dbReference type="AlphaFoldDB" id="A0A3L9Y820"/>
<reference evidence="6 7" key="1">
    <citation type="submission" date="2018-10" db="EMBL/GenBank/DDBJ databases">
        <authorList>
            <person name="Jung H.S."/>
            <person name="Jeon C.O."/>
        </authorList>
    </citation>
    <scope>NUCLEOTIDE SEQUENCE [LARGE SCALE GENOMIC DNA]</scope>
    <source>
        <strain evidence="6 7">MA-7-27</strain>
    </source>
</reference>
<dbReference type="Pfam" id="PF01266">
    <property type="entry name" value="DAO"/>
    <property type="match status" value="1"/>
</dbReference>
<dbReference type="EMBL" id="RCNT01000001">
    <property type="protein sequence ID" value="RMA43635.1"/>
    <property type="molecule type" value="Genomic_DNA"/>
</dbReference>
<dbReference type="GO" id="GO:0008115">
    <property type="term" value="F:sarcosine oxidase activity"/>
    <property type="evidence" value="ECO:0007669"/>
    <property type="project" value="TreeGrafter"/>
</dbReference>
<dbReference type="Proteomes" id="UP000281343">
    <property type="component" value="Unassembled WGS sequence"/>
</dbReference>
<dbReference type="Gene3D" id="3.30.9.10">
    <property type="entry name" value="D-Amino Acid Oxidase, subunit A, domain 2"/>
    <property type="match status" value="1"/>
</dbReference>
<evidence type="ECO:0000256" key="3">
    <source>
        <dbReference type="ARBA" id="ARBA00022827"/>
    </source>
</evidence>
<dbReference type="SUPFAM" id="SSF54373">
    <property type="entry name" value="FAD-linked reductases, C-terminal domain"/>
    <property type="match status" value="1"/>
</dbReference>
<keyword evidence="4" id="KW-0560">Oxidoreductase</keyword>
<dbReference type="InterPro" id="IPR006076">
    <property type="entry name" value="FAD-dep_OxRdtase"/>
</dbReference>
<protein>
    <submittedName>
        <fullName evidence="6">FAD-dependent oxidoreductase</fullName>
    </submittedName>
</protein>
<dbReference type="PANTHER" id="PTHR10961:SF10">
    <property type="entry name" value="FAD DEPENDENT OXIDOREDUCTASE DOMAIN-CONTAINING PROTEIN"/>
    <property type="match status" value="1"/>
</dbReference>
<sequence length="390" mass="41735">MTPGFDVAVIGRGLMGSACARHLAEAGASVVLVGPDEPDDRATFTGPFGSHHDQGRITRKLAHDPDWSRLSSRSIARYGDLEARSGLSIFTSCGGMMAGPVSGRGDSFTKGFLAVARDLGIAHEYHDATTLPDRFPFFRFAPGTRAAWEATGGHINPRAIRDAEALLAERAGAELVRSPATRLQGREVRLADGTHLEADHAVVATGGYAATDRLLPARPRLRVYARTIAFAEVDEAEAARLAHMPTLIFIPEGLAYDLYVLPPIRYPDGRLYLKIGGEGDSPILQDYAGMTEWFQGDGNSAVGSDLIGHLRELMPGLAIRSVHTGSCAVSFTETGFPYIARLSDRLTLLTGGNGAGAKCCDELGRLGAMVARGQHLNAEGYDTDFRAMLD</sequence>
<dbReference type="InterPro" id="IPR045170">
    <property type="entry name" value="MTOX"/>
</dbReference>
<evidence type="ECO:0000256" key="2">
    <source>
        <dbReference type="ARBA" id="ARBA00022630"/>
    </source>
</evidence>
<evidence type="ECO:0000313" key="7">
    <source>
        <dbReference type="Proteomes" id="UP000281343"/>
    </source>
</evidence>
<dbReference type="RefSeq" id="WP_121896226.1">
    <property type="nucleotide sequence ID" value="NZ_RCNT01000001.1"/>
</dbReference>
<dbReference type="InterPro" id="IPR036188">
    <property type="entry name" value="FAD/NAD-bd_sf"/>
</dbReference>